<keyword evidence="3" id="KW-1185">Reference proteome</keyword>
<gene>
    <name evidence="2" type="ORF">FisN_8Hh254</name>
</gene>
<evidence type="ECO:0000313" key="2">
    <source>
        <dbReference type="EMBL" id="GAX19031.1"/>
    </source>
</evidence>
<name>A0A1Z5JZ44_FISSO</name>
<evidence type="ECO:0000313" key="3">
    <source>
        <dbReference type="Proteomes" id="UP000198406"/>
    </source>
</evidence>
<dbReference type="EMBL" id="BDSP01000133">
    <property type="protein sequence ID" value="GAX19031.1"/>
    <property type="molecule type" value="Genomic_DNA"/>
</dbReference>
<protein>
    <recommendedName>
        <fullName evidence="4">Hepatocellular carcinoma-associated antigen 59-domain-containing protein</fullName>
    </recommendedName>
</protein>
<dbReference type="AlphaFoldDB" id="A0A1Z5JZ44"/>
<feature type="region of interest" description="Disordered" evidence="1">
    <location>
        <begin position="265"/>
        <end position="297"/>
    </location>
</feature>
<organism evidence="2 3">
    <name type="scientific">Fistulifera solaris</name>
    <name type="common">Oleaginous diatom</name>
    <dbReference type="NCBI Taxonomy" id="1519565"/>
    <lineage>
        <taxon>Eukaryota</taxon>
        <taxon>Sar</taxon>
        <taxon>Stramenopiles</taxon>
        <taxon>Ochrophyta</taxon>
        <taxon>Bacillariophyta</taxon>
        <taxon>Bacillariophyceae</taxon>
        <taxon>Bacillariophycidae</taxon>
        <taxon>Naviculales</taxon>
        <taxon>Naviculaceae</taxon>
        <taxon>Fistulifera</taxon>
    </lineage>
</organism>
<evidence type="ECO:0008006" key="4">
    <source>
        <dbReference type="Google" id="ProtNLM"/>
    </source>
</evidence>
<dbReference type="InterPro" id="IPR010756">
    <property type="entry name" value="Tls1-like"/>
</dbReference>
<feature type="compositionally biased region" description="Basic and acidic residues" evidence="1">
    <location>
        <begin position="269"/>
        <end position="297"/>
    </location>
</feature>
<comment type="caution">
    <text evidence="2">The sequence shown here is derived from an EMBL/GenBank/DDBJ whole genome shotgun (WGS) entry which is preliminary data.</text>
</comment>
<reference evidence="2 3" key="1">
    <citation type="journal article" date="2015" name="Plant Cell">
        <title>Oil accumulation by the oleaginous diatom Fistulifera solaris as revealed by the genome and transcriptome.</title>
        <authorList>
            <person name="Tanaka T."/>
            <person name="Maeda Y."/>
            <person name="Veluchamy A."/>
            <person name="Tanaka M."/>
            <person name="Abida H."/>
            <person name="Marechal E."/>
            <person name="Bowler C."/>
            <person name="Muto M."/>
            <person name="Sunaga Y."/>
            <person name="Tanaka M."/>
            <person name="Yoshino T."/>
            <person name="Taniguchi T."/>
            <person name="Fukuda Y."/>
            <person name="Nemoto M."/>
            <person name="Matsumoto M."/>
            <person name="Wong P.S."/>
            <person name="Aburatani S."/>
            <person name="Fujibuchi W."/>
        </authorList>
    </citation>
    <scope>NUCLEOTIDE SEQUENCE [LARGE SCALE GENOMIC DNA]</scope>
    <source>
        <strain evidence="2 3">JPCC DA0580</strain>
    </source>
</reference>
<dbReference type="Pfam" id="PF07052">
    <property type="entry name" value="Hep_59"/>
    <property type="match status" value="1"/>
</dbReference>
<dbReference type="Proteomes" id="UP000198406">
    <property type="component" value="Unassembled WGS sequence"/>
</dbReference>
<dbReference type="OrthoDB" id="10648844at2759"/>
<dbReference type="InParanoid" id="A0A1Z5JZ44"/>
<feature type="compositionally biased region" description="Basic residues" evidence="1">
    <location>
        <begin position="1"/>
        <end position="13"/>
    </location>
</feature>
<feature type="region of interest" description="Disordered" evidence="1">
    <location>
        <begin position="1"/>
        <end position="49"/>
    </location>
</feature>
<proteinExistence type="predicted"/>
<accession>A0A1Z5JZ44</accession>
<sequence>MFKKRANKRSNIRRRNDEEEEQLESAHTSDSNHDDSSTNHLSQIQQKKKRRMILESLQYRKGVNAAKLLQQQINPVEQLGDYLTVTADDPREGVLEQKHRQAMEAYIAENLGSATTTQHDKETKVVHNATEQLYAELSEAAMRLAGRSSVDDVGGTMAGTSLAEVVLPVEERMAALEETARATKVKDGRTNLPAASKASINSAVPNRFAAPARPKVLYDATTTALEQEAGFMDETGTTSTSDDAPDNDRVGFHAFRRQQNGEIRALNNSHERGGHRATDDRAFKNFVTKQRERRQNR</sequence>
<evidence type="ECO:0000256" key="1">
    <source>
        <dbReference type="SAM" id="MobiDB-lite"/>
    </source>
</evidence>